<feature type="compositionally biased region" description="Polar residues" evidence="1">
    <location>
        <begin position="615"/>
        <end position="624"/>
    </location>
</feature>
<feature type="compositionally biased region" description="Polar residues" evidence="1">
    <location>
        <begin position="253"/>
        <end position="263"/>
    </location>
</feature>
<feature type="compositionally biased region" description="Polar residues" evidence="1">
    <location>
        <begin position="153"/>
        <end position="167"/>
    </location>
</feature>
<feature type="compositionally biased region" description="Low complexity" evidence="1">
    <location>
        <begin position="403"/>
        <end position="434"/>
    </location>
</feature>
<organism evidence="2 3">
    <name type="scientific">Castilleja foliolosa</name>
    <dbReference type="NCBI Taxonomy" id="1961234"/>
    <lineage>
        <taxon>Eukaryota</taxon>
        <taxon>Viridiplantae</taxon>
        <taxon>Streptophyta</taxon>
        <taxon>Embryophyta</taxon>
        <taxon>Tracheophyta</taxon>
        <taxon>Spermatophyta</taxon>
        <taxon>Magnoliopsida</taxon>
        <taxon>eudicotyledons</taxon>
        <taxon>Gunneridae</taxon>
        <taxon>Pentapetalae</taxon>
        <taxon>asterids</taxon>
        <taxon>lamiids</taxon>
        <taxon>Lamiales</taxon>
        <taxon>Orobanchaceae</taxon>
        <taxon>Pedicularideae</taxon>
        <taxon>Castillejinae</taxon>
        <taxon>Castilleja</taxon>
    </lineage>
</organism>
<protein>
    <submittedName>
        <fullName evidence="2">Uncharacterized protein</fullName>
    </submittedName>
</protein>
<proteinExistence type="predicted"/>
<accession>A0ABD3C0I2</accession>
<feature type="compositionally biased region" description="Polar residues" evidence="1">
    <location>
        <begin position="463"/>
        <end position="483"/>
    </location>
</feature>
<feature type="compositionally biased region" description="Polar residues" evidence="1">
    <location>
        <begin position="278"/>
        <end position="294"/>
    </location>
</feature>
<comment type="caution">
    <text evidence="2">The sequence shown here is derived from an EMBL/GenBank/DDBJ whole genome shotgun (WGS) entry which is preliminary data.</text>
</comment>
<evidence type="ECO:0000313" key="3">
    <source>
        <dbReference type="Proteomes" id="UP001632038"/>
    </source>
</evidence>
<keyword evidence="3" id="KW-1185">Reference proteome</keyword>
<feature type="compositionally biased region" description="Polar residues" evidence="1">
    <location>
        <begin position="363"/>
        <end position="379"/>
    </location>
</feature>
<feature type="compositionally biased region" description="Polar residues" evidence="1">
    <location>
        <begin position="631"/>
        <end position="650"/>
    </location>
</feature>
<gene>
    <name evidence="2" type="ORF">CASFOL_032116</name>
</gene>
<dbReference type="PANTHER" id="PTHR33737">
    <property type="entry name" value="OS05G0121800 PROTEIN"/>
    <property type="match status" value="1"/>
</dbReference>
<dbReference type="PANTHER" id="PTHR33737:SF2">
    <property type="entry name" value="OS12G0102700 PROTEIN"/>
    <property type="match status" value="1"/>
</dbReference>
<dbReference type="EMBL" id="JAVIJP010000054">
    <property type="protein sequence ID" value="KAL3623300.1"/>
    <property type="molecule type" value="Genomic_DNA"/>
</dbReference>
<sequence length="855" mass="90386">MEECIDLELEVDSLIDDKQFSENSAGFNIHELAGGLSTENEIDNSLCINESDELPELRGSMEPGRNKKNGRYNLRKSLAWDSAFFTSAGVLDAEELSTMITGEDKCEKHSLPGIQEDITESTESLSSLGSDTLTMETHEDDLFVDIRASIQRSSKRASNMKISNSKTAPVDVDNAPISSLKKEDPVTKNKNPKLGSQNTSSLQSVRMSKCQPKQNIGKLGSGKAIKQETVHSQTSVAKIGQTNSVLPRPPKTIRSSIPSSTAAQKRESVGPGRAKSASGISNPVTQPPKVSSLDSSRRALPKSAQSSNISLLPSSTTSSTHSTMSSTSSDGSTNTSSRINPVKPILMMARRSTSKSDNVGRGPTSSIPKNPSRATVKNKLPLSSTRSAYQMAAKIPLSVSPASSISEWSSVSSSSSSMVIPKSSNSRTSLDTSSCTSMEGDVVPMEQRKHSAGRTADGHGYQGVSNNSKKSSTPTGGNLQAPSKPSGLRMPSHKFGFFDGGKSSARSPNMHQQSPSAAHNGIPKNGPATGMPVRSSNGKLKSAKAQTSRMLNSPASLKLSSSPKLTSPASIKLSSSPKLTSPASLKLSSSPKLTSPASLKLSSSPKLTSPASIKPGSSKSTSTEIIKPSYSKPTSPASITPDSTKPTSLETMKPGSPKPISLEIIKPSSPKPASPAPFQEIASIIPTDVINSYSLSVGVKGSVSKESCQDTDKVSQVVADIDAIIKSLGDMKINTEPVVEQNNALGGDVAVDKNLHEYDFDPICKEATGKYIGEGLTGDGESTHLNVYGSIDELLSDISECETIASETAVCREPLALKNYFVSDECSDVPKECVIQVASDKMDFLLPASDQKENR</sequence>
<feature type="compositionally biased region" description="Low complexity" evidence="1">
    <location>
        <begin position="303"/>
        <end position="337"/>
    </location>
</feature>
<dbReference type="Proteomes" id="UP001632038">
    <property type="component" value="Unassembled WGS sequence"/>
</dbReference>
<feature type="compositionally biased region" description="Low complexity" evidence="1">
    <location>
        <begin position="553"/>
        <end position="612"/>
    </location>
</feature>
<evidence type="ECO:0000256" key="1">
    <source>
        <dbReference type="SAM" id="MobiDB-lite"/>
    </source>
</evidence>
<feature type="compositionally biased region" description="Polar residues" evidence="1">
    <location>
        <begin position="504"/>
        <end position="517"/>
    </location>
</feature>
<dbReference type="AlphaFoldDB" id="A0ABD3C0I2"/>
<feature type="compositionally biased region" description="Polar residues" evidence="1">
    <location>
        <begin position="534"/>
        <end position="551"/>
    </location>
</feature>
<feature type="compositionally biased region" description="Polar residues" evidence="1">
    <location>
        <begin position="194"/>
        <end position="214"/>
    </location>
</feature>
<name>A0ABD3C0I2_9LAMI</name>
<feature type="region of interest" description="Disordered" evidence="1">
    <location>
        <begin position="153"/>
        <end position="379"/>
    </location>
</feature>
<reference evidence="3" key="1">
    <citation type="journal article" date="2024" name="IScience">
        <title>Strigolactones Initiate the Formation of Haustorium-like Structures in Castilleja.</title>
        <authorList>
            <person name="Buerger M."/>
            <person name="Peterson D."/>
            <person name="Chory J."/>
        </authorList>
    </citation>
    <scope>NUCLEOTIDE SEQUENCE [LARGE SCALE GENOMIC DNA]</scope>
</reference>
<dbReference type="InterPro" id="IPR045882">
    <property type="entry name" value="GPT1/2"/>
</dbReference>
<feature type="region of interest" description="Disordered" evidence="1">
    <location>
        <begin position="403"/>
        <end position="656"/>
    </location>
</feature>
<feature type="compositionally biased region" description="Polar residues" evidence="1">
    <location>
        <begin position="230"/>
        <end position="245"/>
    </location>
</feature>
<evidence type="ECO:0000313" key="2">
    <source>
        <dbReference type="EMBL" id="KAL3623300.1"/>
    </source>
</evidence>